<evidence type="ECO:0000313" key="4">
    <source>
        <dbReference type="Proteomes" id="UP000001817"/>
    </source>
</evidence>
<feature type="compositionally biased region" description="Polar residues" evidence="1">
    <location>
        <begin position="24"/>
        <end position="49"/>
    </location>
</feature>
<dbReference type="AlphaFoldDB" id="Q13ZX3"/>
<sequence>MNRERGNGNWNPFTFLRRLGQGGVPSSTALATTNPQGPQCSPNQPQHLQGNPLRAMNEWFQEPFFGELDRWFDDVSTSRFQAHIDETEDSESLRVAAGQSGMPRKTFPFVSHGKHWPSGA</sequence>
<feature type="region of interest" description="Disordered" evidence="1">
    <location>
        <begin position="21"/>
        <end position="50"/>
    </location>
</feature>
<dbReference type="EMBL" id="CP000270">
    <property type="protein sequence ID" value="ABE30336.1"/>
    <property type="molecule type" value="Genomic_DNA"/>
</dbReference>
<dbReference type="EMBL" id="CP000270">
    <property type="protein sequence ID" value="ABE30366.1"/>
    <property type="molecule type" value="Genomic_DNA"/>
</dbReference>
<proteinExistence type="predicted"/>
<feature type="region of interest" description="Disordered" evidence="1">
    <location>
        <begin position="86"/>
        <end position="120"/>
    </location>
</feature>
<reference evidence="3" key="2">
    <citation type="submission" date="2006-03" db="EMBL/GenBank/DDBJ databases">
        <title>Complete sequence of Chromosome 1 of Burkholderia xenovorans LB400.</title>
        <authorList>
            <consortium name="US DOE Joint Genome Institute"/>
            <person name="Copeland A."/>
            <person name="Lucas S."/>
            <person name="Lapidus A."/>
            <person name="Barry K."/>
            <person name="Detter J.C."/>
            <person name="Glavina del Rio T."/>
            <person name="Hammon N."/>
            <person name="Israni S."/>
            <person name="Pitluck S."/>
            <person name="Chain P."/>
            <person name="Malfatti S."/>
            <person name="Shin M."/>
            <person name="Vergez L."/>
            <person name="Schmutz J."/>
            <person name="Larimer F."/>
            <person name="Land M."/>
            <person name="Kyrpides N."/>
            <person name="Lykidis A."/>
            <person name="Richardson P."/>
        </authorList>
    </citation>
    <scope>NUCLEOTIDE SEQUENCE</scope>
    <source>
        <strain evidence="3">LB400</strain>
    </source>
</reference>
<dbReference type="KEGG" id="bxe:Bxe_A4538"/>
<organism evidence="3 4">
    <name type="scientific">Paraburkholderia xenovorans (strain LB400)</name>
    <dbReference type="NCBI Taxonomy" id="266265"/>
    <lineage>
        <taxon>Bacteria</taxon>
        <taxon>Pseudomonadati</taxon>
        <taxon>Pseudomonadota</taxon>
        <taxon>Betaproteobacteria</taxon>
        <taxon>Burkholderiales</taxon>
        <taxon>Burkholderiaceae</taxon>
        <taxon>Paraburkholderia</taxon>
    </lineage>
</organism>
<dbReference type="KEGG" id="bxb:DR64_309"/>
<evidence type="ECO:0000313" key="2">
    <source>
        <dbReference type="EMBL" id="ABE30336.1"/>
    </source>
</evidence>
<dbReference type="OrthoDB" id="9808910at2"/>
<evidence type="ECO:0000313" key="3">
    <source>
        <dbReference type="EMBL" id="ABE30366.1"/>
    </source>
</evidence>
<protein>
    <submittedName>
        <fullName evidence="3">Uncharacterized protein</fullName>
    </submittedName>
</protein>
<evidence type="ECO:0000256" key="1">
    <source>
        <dbReference type="SAM" id="MobiDB-lite"/>
    </source>
</evidence>
<name>Q13ZX3_PARXL</name>
<dbReference type="Proteomes" id="UP000001817">
    <property type="component" value="Chromosome 1"/>
</dbReference>
<dbReference type="STRING" id="266265.Bxe_A2615"/>
<gene>
    <name evidence="3" type="ORF">Bxe_A2615</name>
    <name evidence="2" type="ORF">Bxe_A4538</name>
</gene>
<keyword evidence="4" id="KW-1185">Reference proteome</keyword>
<accession>Q13ZX3</accession>
<dbReference type="eggNOG" id="COG0071">
    <property type="taxonomic scope" value="Bacteria"/>
</dbReference>
<dbReference type="KEGG" id="bxe:Bxe_A2615"/>
<dbReference type="RefSeq" id="WP_011488031.1">
    <property type="nucleotide sequence ID" value="NC_007951.1"/>
</dbReference>
<reference evidence="3 4" key="1">
    <citation type="journal article" date="2006" name="Proc. Natl. Acad. Sci. U.S.A.">
        <title>Burkholderia xenovorans LB400 harbors a multi-replicon, 9.73-Mbp genome shaped for versatility.</title>
        <authorList>
            <person name="Chain P.S."/>
            <person name="Denef V.J."/>
            <person name="Konstantinidis K.T."/>
            <person name="Vergez L.M."/>
            <person name="Agullo L."/>
            <person name="Reyes V.L."/>
            <person name="Hauser L."/>
            <person name="Cordova M."/>
            <person name="Gomez L."/>
            <person name="Gonzalez M."/>
            <person name="Land M."/>
            <person name="Lao V."/>
            <person name="Larimer F."/>
            <person name="LiPuma J.J."/>
            <person name="Mahenthiralingam E."/>
            <person name="Malfatti S.A."/>
            <person name="Marx C.J."/>
            <person name="Parnell J.J."/>
            <person name="Ramette A."/>
            <person name="Richardson P."/>
            <person name="Seeger M."/>
            <person name="Smith D."/>
            <person name="Spilker T."/>
            <person name="Sul W.J."/>
            <person name="Tsoi T.V."/>
            <person name="Ulrich L.E."/>
            <person name="Zhulin I.B."/>
            <person name="Tiedje J.M."/>
        </authorList>
    </citation>
    <scope>NUCLEOTIDE SEQUENCE [LARGE SCALE GENOMIC DNA]</scope>
    <source>
        <strain evidence="3 4">LB400</strain>
    </source>
</reference>